<keyword evidence="3" id="KW-0812">Transmembrane</keyword>
<dbReference type="GO" id="GO:0006898">
    <property type="term" value="P:receptor-mediated endocytosis"/>
    <property type="evidence" value="ECO:0007669"/>
    <property type="project" value="TreeGrafter"/>
</dbReference>
<dbReference type="SMART" id="SM00192">
    <property type="entry name" value="LDLa"/>
    <property type="match status" value="3"/>
</dbReference>
<dbReference type="CDD" id="cd00112">
    <property type="entry name" value="LDLa"/>
    <property type="match status" value="3"/>
</dbReference>
<evidence type="ECO:0000256" key="1">
    <source>
        <dbReference type="ARBA" id="ARBA00004167"/>
    </source>
</evidence>
<comment type="caution">
    <text evidence="11">Lacks conserved residue(s) required for the propagation of feature annotation.</text>
</comment>
<evidence type="ECO:0000259" key="13">
    <source>
        <dbReference type="PROSITE" id="PS01186"/>
    </source>
</evidence>
<feature type="disulfide bond" evidence="11">
    <location>
        <begin position="23"/>
        <end position="41"/>
    </location>
</feature>
<dbReference type="PROSITE" id="PS01209">
    <property type="entry name" value="LDLRA_1"/>
    <property type="match status" value="2"/>
</dbReference>
<comment type="subcellular location">
    <subcellularLocation>
        <location evidence="1">Membrane</location>
        <topology evidence="1">Single-pass membrane protein</topology>
    </subcellularLocation>
</comment>
<gene>
    <name evidence="14" type="ORF">TCEB3V08_LOCUS12016</name>
</gene>
<evidence type="ECO:0000256" key="12">
    <source>
        <dbReference type="SAM" id="SignalP"/>
    </source>
</evidence>
<dbReference type="PROSITE" id="PS01186">
    <property type="entry name" value="EGF_2"/>
    <property type="match status" value="1"/>
</dbReference>
<keyword evidence="6" id="KW-1133">Transmembrane helix</keyword>
<dbReference type="PROSITE" id="PS01187">
    <property type="entry name" value="EGF_CA"/>
    <property type="match status" value="1"/>
</dbReference>
<dbReference type="EMBL" id="OC324428">
    <property type="protein sequence ID" value="CAD7414196.1"/>
    <property type="molecule type" value="Genomic_DNA"/>
</dbReference>
<dbReference type="CDD" id="cd00054">
    <property type="entry name" value="EGF_CA"/>
    <property type="match status" value="1"/>
</dbReference>
<feature type="chain" id="PRO_5031193818" description="EGF-like domain-containing protein" evidence="12">
    <location>
        <begin position="19"/>
        <end position="400"/>
    </location>
</feature>
<accession>A0A7R9DGB9</accession>
<dbReference type="GO" id="GO:0016324">
    <property type="term" value="C:apical plasma membrane"/>
    <property type="evidence" value="ECO:0007669"/>
    <property type="project" value="TreeGrafter"/>
</dbReference>
<protein>
    <recommendedName>
        <fullName evidence="13">EGF-like domain-containing protein</fullName>
    </recommendedName>
</protein>
<evidence type="ECO:0000256" key="7">
    <source>
        <dbReference type="ARBA" id="ARBA00023136"/>
    </source>
</evidence>
<evidence type="ECO:0000256" key="3">
    <source>
        <dbReference type="ARBA" id="ARBA00022692"/>
    </source>
</evidence>
<dbReference type="PROSITE" id="PS50068">
    <property type="entry name" value="LDLRA_2"/>
    <property type="match status" value="3"/>
</dbReference>
<dbReference type="PRINTS" id="PR00261">
    <property type="entry name" value="LDLRECEPTOR"/>
</dbReference>
<dbReference type="InterPro" id="IPR001881">
    <property type="entry name" value="EGF-like_Ca-bd_dom"/>
</dbReference>
<sequence length="400" mass="43414">MLLTFREILLLFPEPCLPDQFTCDNGHCIPNRWKCDTTPDCDDGSDEPLDCVPTTCKPGQFKCQFSNKCIPHGWLCDGESDCGITSKHEPDNSDEDQHRCMNSVVCTPNYYRCDKSVICLPITTLCDSVPDCPDNSDEQEFCETLSVCLLVSGNTSICSSIKCEFGCKPSSSGPLCYCDKGWQPNGTRCVDFDDCLIDGSCDQHCTNTVGSYSCSCSEGYRASGHSCFAGYRASGHSCYMVSCSCGEGYRASGHSCYMVSCSCGEGYRASGHSCYMGYRASGHSCYMVSCSCGEGYRASGHSCYMVSCSCGEGYRASGHSCYMVSCSCGEGYRASGHSGLAVNGEEVNILPVKQAGSSLTLTRYTMALSYKPGMGKRCPFHILCQIYTFIVSKTKQSQTI</sequence>
<feature type="disulfide bond" evidence="11">
    <location>
        <begin position="16"/>
        <end position="28"/>
    </location>
</feature>
<dbReference type="InterPro" id="IPR000742">
    <property type="entry name" value="EGF"/>
</dbReference>
<dbReference type="GO" id="GO:0043235">
    <property type="term" value="C:receptor complex"/>
    <property type="evidence" value="ECO:0007669"/>
    <property type="project" value="TreeGrafter"/>
</dbReference>
<keyword evidence="7" id="KW-0472">Membrane</keyword>
<evidence type="ECO:0000256" key="8">
    <source>
        <dbReference type="ARBA" id="ARBA00023157"/>
    </source>
</evidence>
<dbReference type="Gene3D" id="2.10.25.10">
    <property type="entry name" value="Laminin"/>
    <property type="match status" value="1"/>
</dbReference>
<evidence type="ECO:0000313" key="14">
    <source>
        <dbReference type="EMBL" id="CAD7414196.1"/>
    </source>
</evidence>
<keyword evidence="2" id="KW-0245">EGF-like domain</keyword>
<dbReference type="Pfam" id="PF00057">
    <property type="entry name" value="Ldl_recept_a"/>
    <property type="match status" value="3"/>
</dbReference>
<dbReference type="PANTHER" id="PTHR22722">
    <property type="entry name" value="LOW-DENSITY LIPOPROTEIN RECEPTOR-RELATED PROTEIN 2-RELATED"/>
    <property type="match status" value="1"/>
</dbReference>
<dbReference type="InterPro" id="IPR023415">
    <property type="entry name" value="LDLR_class-A_CS"/>
</dbReference>
<dbReference type="SUPFAM" id="SSF57424">
    <property type="entry name" value="LDL receptor-like module"/>
    <property type="match status" value="3"/>
</dbReference>
<dbReference type="AlphaFoldDB" id="A0A7R9DGB9"/>
<dbReference type="InterPro" id="IPR049883">
    <property type="entry name" value="NOTCH1_EGF-like"/>
</dbReference>
<evidence type="ECO:0000256" key="5">
    <source>
        <dbReference type="ARBA" id="ARBA00022737"/>
    </source>
</evidence>
<dbReference type="SMART" id="SM00181">
    <property type="entry name" value="EGF"/>
    <property type="match status" value="3"/>
</dbReference>
<keyword evidence="4 12" id="KW-0732">Signal</keyword>
<dbReference type="GO" id="GO:0005509">
    <property type="term" value="F:calcium ion binding"/>
    <property type="evidence" value="ECO:0007669"/>
    <property type="project" value="InterPro"/>
</dbReference>
<dbReference type="InterPro" id="IPR051221">
    <property type="entry name" value="LDLR-related"/>
</dbReference>
<keyword evidence="9" id="KW-0675">Receptor</keyword>
<feature type="signal peptide" evidence="12">
    <location>
        <begin position="1"/>
        <end position="18"/>
    </location>
</feature>
<dbReference type="Pfam" id="PF07645">
    <property type="entry name" value="EGF_CA"/>
    <property type="match status" value="1"/>
</dbReference>
<dbReference type="Gene3D" id="4.10.400.10">
    <property type="entry name" value="Low-density Lipoprotein Receptor"/>
    <property type="match status" value="3"/>
</dbReference>
<dbReference type="GO" id="GO:0042562">
    <property type="term" value="F:hormone binding"/>
    <property type="evidence" value="ECO:0007669"/>
    <property type="project" value="TreeGrafter"/>
</dbReference>
<reference evidence="14" key="1">
    <citation type="submission" date="2020-11" db="EMBL/GenBank/DDBJ databases">
        <authorList>
            <person name="Tran Van P."/>
        </authorList>
    </citation>
    <scope>NUCLEOTIDE SEQUENCE</scope>
</reference>
<evidence type="ECO:0000256" key="4">
    <source>
        <dbReference type="ARBA" id="ARBA00022729"/>
    </source>
</evidence>
<feature type="domain" description="EGF-like" evidence="13">
    <location>
        <begin position="214"/>
        <end position="227"/>
    </location>
</feature>
<evidence type="ECO:0000256" key="11">
    <source>
        <dbReference type="PROSITE-ProRule" id="PRU00124"/>
    </source>
</evidence>
<organism evidence="14">
    <name type="scientific">Timema cristinae</name>
    <name type="common">Walking stick</name>
    <dbReference type="NCBI Taxonomy" id="61476"/>
    <lineage>
        <taxon>Eukaryota</taxon>
        <taxon>Metazoa</taxon>
        <taxon>Ecdysozoa</taxon>
        <taxon>Arthropoda</taxon>
        <taxon>Hexapoda</taxon>
        <taxon>Insecta</taxon>
        <taxon>Pterygota</taxon>
        <taxon>Neoptera</taxon>
        <taxon>Polyneoptera</taxon>
        <taxon>Phasmatodea</taxon>
        <taxon>Timematodea</taxon>
        <taxon>Timematoidea</taxon>
        <taxon>Timematidae</taxon>
        <taxon>Timema</taxon>
    </lineage>
</organism>
<proteinExistence type="predicted"/>
<dbReference type="InterPro" id="IPR036055">
    <property type="entry name" value="LDL_receptor-like_sf"/>
</dbReference>
<dbReference type="SUPFAM" id="SSF57196">
    <property type="entry name" value="EGF/Laminin"/>
    <property type="match status" value="1"/>
</dbReference>
<dbReference type="InterPro" id="IPR002172">
    <property type="entry name" value="LDrepeatLR_classA_rpt"/>
</dbReference>
<name>A0A7R9DGB9_TIMCR</name>
<dbReference type="FunFam" id="4.10.400.10:FF:000034">
    <property type="entry name" value="Low-density lipoprotein receptor-related protein 2"/>
    <property type="match status" value="1"/>
</dbReference>
<evidence type="ECO:0000256" key="6">
    <source>
        <dbReference type="ARBA" id="ARBA00022989"/>
    </source>
</evidence>
<evidence type="ECO:0000256" key="10">
    <source>
        <dbReference type="ARBA" id="ARBA00023180"/>
    </source>
</evidence>
<dbReference type="SMART" id="SM00179">
    <property type="entry name" value="EGF_CA"/>
    <property type="match status" value="1"/>
</dbReference>
<keyword evidence="8 11" id="KW-1015">Disulfide bond</keyword>
<keyword evidence="10" id="KW-0325">Glycoprotein</keyword>
<dbReference type="InterPro" id="IPR018097">
    <property type="entry name" value="EGF_Ca-bd_CS"/>
</dbReference>
<evidence type="ECO:0000256" key="9">
    <source>
        <dbReference type="ARBA" id="ARBA00023170"/>
    </source>
</evidence>
<dbReference type="PANTHER" id="PTHR22722:SF15">
    <property type="entry name" value="LOW-DENSITY LIPOPROTEIN RECEPTOR-RELATED"/>
    <property type="match status" value="1"/>
</dbReference>
<evidence type="ECO:0000256" key="2">
    <source>
        <dbReference type="ARBA" id="ARBA00022536"/>
    </source>
</evidence>
<keyword evidence="5" id="KW-0677">Repeat</keyword>